<comment type="caution">
    <text evidence="1">The sequence shown here is derived from an EMBL/GenBank/DDBJ whole genome shotgun (WGS) entry which is preliminary data.</text>
</comment>
<evidence type="ECO:0000313" key="2">
    <source>
        <dbReference type="Proteomes" id="UP000266723"/>
    </source>
</evidence>
<reference evidence="1 2" key="1">
    <citation type="journal article" date="2020" name="BMC Genomics">
        <title>Intraspecific diversification of the crop wild relative Brassica cretica Lam. using demographic model selection.</title>
        <authorList>
            <person name="Kioukis A."/>
            <person name="Michalopoulou V.A."/>
            <person name="Briers L."/>
            <person name="Pirintsos S."/>
            <person name="Studholme D.J."/>
            <person name="Pavlidis P."/>
            <person name="Sarris P.F."/>
        </authorList>
    </citation>
    <scope>NUCLEOTIDE SEQUENCE [LARGE SCALE GENOMIC DNA]</scope>
    <source>
        <strain evidence="2">cv. PFS-1207/04</strain>
    </source>
</reference>
<organism evidence="1 2">
    <name type="scientific">Brassica cretica</name>
    <name type="common">Mustard</name>
    <dbReference type="NCBI Taxonomy" id="69181"/>
    <lineage>
        <taxon>Eukaryota</taxon>
        <taxon>Viridiplantae</taxon>
        <taxon>Streptophyta</taxon>
        <taxon>Embryophyta</taxon>
        <taxon>Tracheophyta</taxon>
        <taxon>Spermatophyta</taxon>
        <taxon>Magnoliopsida</taxon>
        <taxon>eudicotyledons</taxon>
        <taxon>Gunneridae</taxon>
        <taxon>Pentapetalae</taxon>
        <taxon>rosids</taxon>
        <taxon>malvids</taxon>
        <taxon>Brassicales</taxon>
        <taxon>Brassicaceae</taxon>
        <taxon>Brassiceae</taxon>
        <taxon>Brassica</taxon>
    </lineage>
</organism>
<keyword evidence="2" id="KW-1185">Reference proteome</keyword>
<dbReference type="Proteomes" id="UP000266723">
    <property type="component" value="Unassembled WGS sequence"/>
</dbReference>
<protein>
    <submittedName>
        <fullName evidence="1">Uncharacterized protein</fullName>
    </submittedName>
</protein>
<dbReference type="EMBL" id="QGKV02001556">
    <property type="protein sequence ID" value="KAF3515741.1"/>
    <property type="molecule type" value="Genomic_DNA"/>
</dbReference>
<name>A0ABQ7ANQ8_BRACR</name>
<proteinExistence type="predicted"/>
<accession>A0ABQ7ANQ8</accession>
<gene>
    <name evidence="1" type="ORF">DY000_02061504</name>
</gene>
<evidence type="ECO:0000313" key="1">
    <source>
        <dbReference type="EMBL" id="KAF3515741.1"/>
    </source>
</evidence>
<sequence length="56" mass="5945">MFDVLEVYEASAVGMNGESASMVMAAREGKVQTLSSVLHRSVFAAVAIVEWSGDLP</sequence>